<proteinExistence type="predicted"/>
<gene>
    <name evidence="1" type="ORF">MSG28_001937</name>
</gene>
<organism evidence="1 2">
    <name type="scientific">Choristoneura fumiferana</name>
    <name type="common">Spruce budworm moth</name>
    <name type="synonym">Archips fumiferana</name>
    <dbReference type="NCBI Taxonomy" id="7141"/>
    <lineage>
        <taxon>Eukaryota</taxon>
        <taxon>Metazoa</taxon>
        <taxon>Ecdysozoa</taxon>
        <taxon>Arthropoda</taxon>
        <taxon>Hexapoda</taxon>
        <taxon>Insecta</taxon>
        <taxon>Pterygota</taxon>
        <taxon>Neoptera</taxon>
        <taxon>Endopterygota</taxon>
        <taxon>Lepidoptera</taxon>
        <taxon>Glossata</taxon>
        <taxon>Ditrysia</taxon>
        <taxon>Tortricoidea</taxon>
        <taxon>Tortricidae</taxon>
        <taxon>Tortricinae</taxon>
        <taxon>Choristoneura</taxon>
    </lineage>
</organism>
<keyword evidence="2" id="KW-1185">Reference proteome</keyword>
<evidence type="ECO:0000313" key="2">
    <source>
        <dbReference type="Proteomes" id="UP001064048"/>
    </source>
</evidence>
<dbReference type="EMBL" id="CM046103">
    <property type="protein sequence ID" value="KAI8427377.1"/>
    <property type="molecule type" value="Genomic_DNA"/>
</dbReference>
<reference evidence="1 2" key="1">
    <citation type="journal article" date="2022" name="Genome Biol. Evol.">
        <title>The Spruce Budworm Genome: Reconstructing the Evolutionary History of Antifreeze Proteins.</title>
        <authorList>
            <person name="Beliveau C."/>
            <person name="Gagne P."/>
            <person name="Picq S."/>
            <person name="Vernygora O."/>
            <person name="Keeling C.I."/>
            <person name="Pinkney K."/>
            <person name="Doucet D."/>
            <person name="Wen F."/>
            <person name="Johnston J.S."/>
            <person name="Maaroufi H."/>
            <person name="Boyle B."/>
            <person name="Laroche J."/>
            <person name="Dewar K."/>
            <person name="Juretic N."/>
            <person name="Blackburn G."/>
            <person name="Nisole A."/>
            <person name="Brunet B."/>
            <person name="Brandao M."/>
            <person name="Lumley L."/>
            <person name="Duan J."/>
            <person name="Quan G."/>
            <person name="Lucarotti C.J."/>
            <person name="Roe A.D."/>
            <person name="Sperling F.A.H."/>
            <person name="Levesque R.C."/>
            <person name="Cusson M."/>
        </authorList>
    </citation>
    <scope>NUCLEOTIDE SEQUENCE [LARGE SCALE GENOMIC DNA]</scope>
    <source>
        <strain evidence="1">Glfc:IPQL:Cfum</strain>
    </source>
</reference>
<evidence type="ECO:0000313" key="1">
    <source>
        <dbReference type="EMBL" id="KAI8427377.1"/>
    </source>
</evidence>
<dbReference type="Proteomes" id="UP001064048">
    <property type="component" value="Chromosome 3"/>
</dbReference>
<sequence length="234" mass="26056">MLGRRRHQNRWFLELVVIETTTQASILPNVQEVVQESVQESMQASKHVPKQPPKQACNCNQCVRGSINSASMHASKRDARRQACMQTTNQAEYSQIRKTSTAGHRPPPRLSTQTACKQASKHVSNNASKQSKGYCKSTITVYHINLGQVSRPERGGGGPRYAEDDIFIDRHIPHHDGLQEGIPLMPQYMSEMRYRGGGAGGSNCVTSTVFKKGDSRLDVSATLQRPRSQADWEP</sequence>
<name>A0ACC0JT86_CHOFU</name>
<comment type="caution">
    <text evidence="1">The sequence shown here is derived from an EMBL/GenBank/DDBJ whole genome shotgun (WGS) entry which is preliminary data.</text>
</comment>
<accession>A0ACC0JT86</accession>
<protein>
    <submittedName>
        <fullName evidence="1">Uncharacterized protein</fullName>
    </submittedName>
</protein>